<evidence type="ECO:0000256" key="1">
    <source>
        <dbReference type="SAM" id="SignalP"/>
    </source>
</evidence>
<keyword evidence="1" id="KW-0732">Signal</keyword>
<dbReference type="AlphaFoldDB" id="D7LQZ4"/>
<feature type="chain" id="PRO_5003102232" evidence="1">
    <location>
        <begin position="24"/>
        <end position="54"/>
    </location>
</feature>
<organism evidence="3">
    <name type="scientific">Arabidopsis lyrata subsp. lyrata</name>
    <name type="common">Lyre-leaved rock-cress</name>
    <dbReference type="NCBI Taxonomy" id="81972"/>
    <lineage>
        <taxon>Eukaryota</taxon>
        <taxon>Viridiplantae</taxon>
        <taxon>Streptophyta</taxon>
        <taxon>Embryophyta</taxon>
        <taxon>Tracheophyta</taxon>
        <taxon>Spermatophyta</taxon>
        <taxon>Magnoliopsida</taxon>
        <taxon>eudicotyledons</taxon>
        <taxon>Gunneridae</taxon>
        <taxon>Pentapetalae</taxon>
        <taxon>rosids</taxon>
        <taxon>malvids</taxon>
        <taxon>Brassicales</taxon>
        <taxon>Brassicaceae</taxon>
        <taxon>Camelineae</taxon>
        <taxon>Arabidopsis</taxon>
    </lineage>
</organism>
<dbReference type="Proteomes" id="UP000008694">
    <property type="component" value="Unassembled WGS sequence"/>
</dbReference>
<gene>
    <name evidence="2" type="ORF">ARALYDRAFT_904298</name>
</gene>
<proteinExistence type="predicted"/>
<reference evidence="3" key="1">
    <citation type="journal article" date="2011" name="Nat. Genet.">
        <title>The Arabidopsis lyrata genome sequence and the basis of rapid genome size change.</title>
        <authorList>
            <person name="Hu T.T."/>
            <person name="Pattyn P."/>
            <person name="Bakker E.G."/>
            <person name="Cao J."/>
            <person name="Cheng J.-F."/>
            <person name="Clark R.M."/>
            <person name="Fahlgren N."/>
            <person name="Fawcett J.A."/>
            <person name="Grimwood J."/>
            <person name="Gundlach H."/>
            <person name="Haberer G."/>
            <person name="Hollister J.D."/>
            <person name="Ossowski S."/>
            <person name="Ottilar R.P."/>
            <person name="Salamov A.A."/>
            <person name="Schneeberger K."/>
            <person name="Spannagl M."/>
            <person name="Wang X."/>
            <person name="Yang L."/>
            <person name="Nasrallah M.E."/>
            <person name="Bergelson J."/>
            <person name="Carrington J.C."/>
            <person name="Gaut B.S."/>
            <person name="Schmutz J."/>
            <person name="Mayer K.F.X."/>
            <person name="Van de Peer Y."/>
            <person name="Grigoriev I.V."/>
            <person name="Nordborg M."/>
            <person name="Weigel D."/>
            <person name="Guo Y.-L."/>
        </authorList>
    </citation>
    <scope>NUCLEOTIDE SEQUENCE [LARGE SCALE GENOMIC DNA]</scope>
    <source>
        <strain evidence="3">cv. MN47</strain>
    </source>
</reference>
<evidence type="ECO:0000313" key="2">
    <source>
        <dbReference type="EMBL" id="EFH52988.1"/>
    </source>
</evidence>
<dbReference type="HOGENOM" id="CLU_213491_0_0_1"/>
<feature type="signal peptide" evidence="1">
    <location>
        <begin position="1"/>
        <end position="23"/>
    </location>
</feature>
<dbReference type="Gramene" id="scaffold_500002.1">
    <property type="protein sequence ID" value="scaffold_500002.1"/>
    <property type="gene ID" value="scaffold_500002.1"/>
</dbReference>
<name>D7LQZ4_ARALL</name>
<accession>D7LQZ4</accession>
<sequence length="54" mass="5978">MSRTGQTALHLVWSLMAPPVVKLVSWMAFTCPIGHPQSYPVQKLEPSLNQICGK</sequence>
<keyword evidence="3" id="KW-1185">Reference proteome</keyword>
<protein>
    <submittedName>
        <fullName evidence="2">Predicted protein</fullName>
    </submittedName>
</protein>
<evidence type="ECO:0000313" key="3">
    <source>
        <dbReference type="Proteomes" id="UP000008694"/>
    </source>
</evidence>
<dbReference type="EMBL" id="GL348717">
    <property type="protein sequence ID" value="EFH52988.1"/>
    <property type="molecule type" value="Genomic_DNA"/>
</dbReference>